<name>A0AAW9QSI8_9CHRO</name>
<dbReference type="GO" id="GO:0004519">
    <property type="term" value="F:endonuclease activity"/>
    <property type="evidence" value="ECO:0007669"/>
    <property type="project" value="UniProtKB-KW"/>
</dbReference>
<dbReference type="InterPro" id="IPR011335">
    <property type="entry name" value="Restrct_endonuc-II-like"/>
</dbReference>
<evidence type="ECO:0000313" key="3">
    <source>
        <dbReference type="Proteomes" id="UP001328733"/>
    </source>
</evidence>
<evidence type="ECO:0000313" key="2">
    <source>
        <dbReference type="EMBL" id="MEG3435834.1"/>
    </source>
</evidence>
<proteinExistence type="predicted"/>
<dbReference type="InterPro" id="IPR007569">
    <property type="entry name" value="DUF559"/>
</dbReference>
<sequence length="134" mass="15795">MNRPHLNTTDFHLPYNPALIPRAKELRKNATPAEKKLWERYLKTFPYRVLRQRPIDNFIVDFYCFPLKLVIEIDGDSHFTDRGLAYDRERTAILESYGLRVIRFTNAQIFQEFEGVCDRLNREIPPNPPSKGGD</sequence>
<dbReference type="RefSeq" id="WP_332863283.1">
    <property type="nucleotide sequence ID" value="NZ_JBAFSM010000002.1"/>
</dbReference>
<dbReference type="CDD" id="cd01038">
    <property type="entry name" value="Endonuclease_DUF559"/>
    <property type="match status" value="1"/>
</dbReference>
<dbReference type="EMBL" id="JBAFSM010000002">
    <property type="protein sequence ID" value="MEG3435834.1"/>
    <property type="molecule type" value="Genomic_DNA"/>
</dbReference>
<dbReference type="Proteomes" id="UP001328733">
    <property type="component" value="Unassembled WGS sequence"/>
</dbReference>
<dbReference type="AlphaFoldDB" id="A0AAW9QSI8"/>
<keyword evidence="2" id="KW-0255">Endonuclease</keyword>
<gene>
    <name evidence="2" type="ORF">V0288_01770</name>
</gene>
<evidence type="ECO:0000259" key="1">
    <source>
        <dbReference type="Pfam" id="PF04480"/>
    </source>
</evidence>
<dbReference type="SUPFAM" id="SSF52980">
    <property type="entry name" value="Restriction endonuclease-like"/>
    <property type="match status" value="1"/>
</dbReference>
<dbReference type="InterPro" id="IPR047216">
    <property type="entry name" value="Endonuclease_DUF559_bact"/>
</dbReference>
<dbReference type="PANTHER" id="PTHR38590:SF1">
    <property type="entry name" value="BLL0828 PROTEIN"/>
    <property type="match status" value="1"/>
</dbReference>
<accession>A0AAW9QSI8</accession>
<dbReference type="Pfam" id="PF04480">
    <property type="entry name" value="DUF559"/>
    <property type="match status" value="1"/>
</dbReference>
<protein>
    <submittedName>
        <fullName evidence="2">Endonuclease domain-containing protein</fullName>
    </submittedName>
</protein>
<dbReference type="PANTHER" id="PTHR38590">
    <property type="entry name" value="BLL0828 PROTEIN"/>
    <property type="match status" value="1"/>
</dbReference>
<dbReference type="Gene3D" id="3.40.960.10">
    <property type="entry name" value="VSR Endonuclease"/>
    <property type="match status" value="1"/>
</dbReference>
<organism evidence="2 3">
    <name type="scientific">Pannus brasiliensis CCIBt3594</name>
    <dbReference type="NCBI Taxonomy" id="1427578"/>
    <lineage>
        <taxon>Bacteria</taxon>
        <taxon>Bacillati</taxon>
        <taxon>Cyanobacteriota</taxon>
        <taxon>Cyanophyceae</taxon>
        <taxon>Oscillatoriophycideae</taxon>
        <taxon>Chroococcales</taxon>
        <taxon>Microcystaceae</taxon>
        <taxon>Pannus</taxon>
    </lineage>
</organism>
<feature type="domain" description="DUF559" evidence="1">
    <location>
        <begin position="22"/>
        <end position="123"/>
    </location>
</feature>
<keyword evidence="2" id="KW-0540">Nuclease</keyword>
<comment type="caution">
    <text evidence="2">The sequence shown here is derived from an EMBL/GenBank/DDBJ whole genome shotgun (WGS) entry which is preliminary data.</text>
</comment>
<keyword evidence="2" id="KW-0378">Hydrolase</keyword>
<keyword evidence="3" id="KW-1185">Reference proteome</keyword>
<reference evidence="2 3" key="1">
    <citation type="submission" date="2024-01" db="EMBL/GenBank/DDBJ databases">
        <title>Genomic insights into the taxonomy and metabolism of the cyanobacterium Pannus brasiliensis CCIBt3594.</title>
        <authorList>
            <person name="Machado M."/>
            <person name="Botero N.B."/>
            <person name="Andreote A.P.D."/>
            <person name="Feitosa A.M.T."/>
            <person name="Popin R."/>
            <person name="Sivonen K."/>
            <person name="Fiore M.F."/>
        </authorList>
    </citation>
    <scope>NUCLEOTIDE SEQUENCE [LARGE SCALE GENOMIC DNA]</scope>
    <source>
        <strain evidence="2 3">CCIBt3594</strain>
    </source>
</reference>